<reference evidence="6" key="1">
    <citation type="submission" date="2012-12" db="EMBL/GenBank/DDBJ databases">
        <title>Identification and characterization of a phenylalanine ammonia-lyase gene family in Isatis indigotica Fort.</title>
        <authorList>
            <person name="Liu Q."/>
            <person name="Chen J."/>
            <person name="Zhou X."/>
            <person name="Di P."/>
            <person name="Xiao Y."/>
            <person name="Xuan H."/>
            <person name="Zhang L."/>
            <person name="Chen W."/>
        </authorList>
    </citation>
    <scope>NUCLEOTIDE SEQUENCE</scope>
    <source>
        <tissue evidence="6">Salivary gland</tissue>
    </source>
</reference>
<dbReference type="PANTHER" id="PTHR10083:SF374">
    <property type="entry name" value="BPTI_KUNITZ INHIBITOR DOMAIN-CONTAINING PROTEIN"/>
    <property type="match status" value="1"/>
</dbReference>
<evidence type="ECO:0000313" key="6">
    <source>
        <dbReference type="EMBL" id="JAA73053.1"/>
    </source>
</evidence>
<dbReference type="InterPro" id="IPR050098">
    <property type="entry name" value="TFPI/VKTCI-like"/>
</dbReference>
<dbReference type="Pfam" id="PF00014">
    <property type="entry name" value="Kunitz_BPTI"/>
    <property type="match status" value="3"/>
</dbReference>
<evidence type="ECO:0000256" key="1">
    <source>
        <dbReference type="ARBA" id="ARBA00022690"/>
    </source>
</evidence>
<dbReference type="GO" id="GO:0004867">
    <property type="term" value="F:serine-type endopeptidase inhibitor activity"/>
    <property type="evidence" value="ECO:0007669"/>
    <property type="project" value="UniProtKB-KW"/>
</dbReference>
<dbReference type="CDD" id="cd00109">
    <property type="entry name" value="Kunitz-type"/>
    <property type="match status" value="1"/>
</dbReference>
<protein>
    <submittedName>
        <fullName evidence="6">Putative salivary kunitz domain protein</fullName>
    </submittedName>
</protein>
<dbReference type="Gene3D" id="4.10.410.10">
    <property type="entry name" value="Pancreatic trypsin inhibitor Kunitz domain"/>
    <property type="match status" value="4"/>
</dbReference>
<dbReference type="InterPro" id="IPR036880">
    <property type="entry name" value="Kunitz_BPTI_sf"/>
</dbReference>
<keyword evidence="2" id="KW-0722">Serine protease inhibitor</keyword>
<feature type="region of interest" description="Disordered" evidence="4">
    <location>
        <begin position="1"/>
        <end position="23"/>
    </location>
</feature>
<organism evidence="6">
    <name type="scientific">Ixodes ricinus</name>
    <name type="common">Common tick</name>
    <name type="synonym">Acarus ricinus</name>
    <dbReference type="NCBI Taxonomy" id="34613"/>
    <lineage>
        <taxon>Eukaryota</taxon>
        <taxon>Metazoa</taxon>
        <taxon>Ecdysozoa</taxon>
        <taxon>Arthropoda</taxon>
        <taxon>Chelicerata</taxon>
        <taxon>Arachnida</taxon>
        <taxon>Acari</taxon>
        <taxon>Parasitiformes</taxon>
        <taxon>Ixodida</taxon>
        <taxon>Ixodoidea</taxon>
        <taxon>Ixodidae</taxon>
        <taxon>Ixodinae</taxon>
        <taxon>Ixodes</taxon>
    </lineage>
</organism>
<dbReference type="GO" id="GO:0005615">
    <property type="term" value="C:extracellular space"/>
    <property type="evidence" value="ECO:0007669"/>
    <property type="project" value="TreeGrafter"/>
</dbReference>
<evidence type="ECO:0000259" key="5">
    <source>
        <dbReference type="PROSITE" id="PS50279"/>
    </source>
</evidence>
<dbReference type="AlphaFoldDB" id="A0A0K8RQ53"/>
<sequence length="303" mass="34836">VSHCDYTDDSMEDESASVEKESRCGGELHNTGYRMSVKGWFYDKRRGQCRQVIFGDNHWDNRRNQFQTSSDCRNTCRDKVPTYCFATSQENKRTKSYPMFTYNATQGVCVSISAENNSPKTNVFRSEKKCNETCRDPDLGPCGPSAVTSCGDKNGKTRFSFNADAQTCGRDPCGPFTTLEHCYERCGKFVQVKCNIQNTTSRICDTQETRYWYNLDLKKCVSMTGCEDDTTNFKTAEECWKTCSRGSRCLKDPVKGRFPLKLTSYYYYDVKHNTCNTTRLFWSRTSNKNLFKNLEDCIKVCKA</sequence>
<keyword evidence="1" id="KW-0646">Protease inhibitor</keyword>
<dbReference type="SMART" id="SM00131">
    <property type="entry name" value="KU"/>
    <property type="match status" value="2"/>
</dbReference>
<evidence type="ECO:0000256" key="4">
    <source>
        <dbReference type="SAM" id="MobiDB-lite"/>
    </source>
</evidence>
<accession>A0A0K8RQ53</accession>
<feature type="compositionally biased region" description="Acidic residues" evidence="4">
    <location>
        <begin position="7"/>
        <end position="16"/>
    </location>
</feature>
<name>A0A0K8RQ53_IXORI</name>
<evidence type="ECO:0000256" key="3">
    <source>
        <dbReference type="ARBA" id="ARBA00023157"/>
    </source>
</evidence>
<feature type="non-terminal residue" evidence="6">
    <location>
        <position position="1"/>
    </location>
</feature>
<dbReference type="SUPFAM" id="SSF57362">
    <property type="entry name" value="BPTI-like"/>
    <property type="match status" value="4"/>
</dbReference>
<dbReference type="PANTHER" id="PTHR10083">
    <property type="entry name" value="KUNITZ-TYPE PROTEASE INHIBITOR-RELATED"/>
    <property type="match status" value="1"/>
</dbReference>
<dbReference type="PROSITE" id="PS50279">
    <property type="entry name" value="BPTI_KUNITZ_2"/>
    <property type="match status" value="1"/>
</dbReference>
<evidence type="ECO:0000256" key="2">
    <source>
        <dbReference type="ARBA" id="ARBA00022900"/>
    </source>
</evidence>
<dbReference type="InterPro" id="IPR002223">
    <property type="entry name" value="Kunitz_BPTI"/>
</dbReference>
<dbReference type="EMBL" id="GADI01000755">
    <property type="protein sequence ID" value="JAA73053.1"/>
    <property type="molecule type" value="mRNA"/>
</dbReference>
<proteinExistence type="evidence at transcript level"/>
<keyword evidence="3" id="KW-1015">Disulfide bond</keyword>
<feature type="domain" description="BPTI/Kunitz inhibitor" evidence="5">
    <location>
        <begin position="194"/>
        <end position="243"/>
    </location>
</feature>